<accession>A0A2U2C2E8</accession>
<dbReference type="AlphaFoldDB" id="A0A2U2C2E8"/>
<evidence type="ECO:0000259" key="2">
    <source>
        <dbReference type="PROSITE" id="PS51733"/>
    </source>
</evidence>
<dbReference type="NCBIfam" id="NF006294">
    <property type="entry name" value="PRK08477.1"/>
    <property type="match status" value="1"/>
</dbReference>
<dbReference type="NCBIfam" id="TIGR00121">
    <property type="entry name" value="birA_ligase"/>
    <property type="match status" value="1"/>
</dbReference>
<name>A0A2U2C2E8_9BACT</name>
<keyword evidence="1 3" id="KW-0436">Ligase</keyword>
<dbReference type="GO" id="GO:0004077">
    <property type="term" value="F:biotin--[biotin carboxyl-carrier protein] ligase activity"/>
    <property type="evidence" value="ECO:0007669"/>
    <property type="project" value="InterPro"/>
</dbReference>
<protein>
    <submittedName>
        <fullName evidence="3">Biotin--[acetyl-CoA-carboxylase] ligase</fullName>
    </submittedName>
</protein>
<dbReference type="Proteomes" id="UP000245014">
    <property type="component" value="Unassembled WGS sequence"/>
</dbReference>
<organism evidence="3 4">
    <name type="scientific">Aliarcobacter skirrowii</name>
    <dbReference type="NCBI Taxonomy" id="28200"/>
    <lineage>
        <taxon>Bacteria</taxon>
        <taxon>Pseudomonadati</taxon>
        <taxon>Campylobacterota</taxon>
        <taxon>Epsilonproteobacteria</taxon>
        <taxon>Campylobacterales</taxon>
        <taxon>Arcobacteraceae</taxon>
        <taxon>Aliarcobacter</taxon>
    </lineage>
</organism>
<gene>
    <name evidence="3" type="ORF">DF188_00355</name>
</gene>
<proteinExistence type="predicted"/>
<evidence type="ECO:0000256" key="1">
    <source>
        <dbReference type="ARBA" id="ARBA00022598"/>
    </source>
</evidence>
<evidence type="ECO:0000313" key="4">
    <source>
        <dbReference type="Proteomes" id="UP000245014"/>
    </source>
</evidence>
<reference evidence="3 4" key="1">
    <citation type="submission" date="2018-05" db="EMBL/GenBank/DDBJ databases">
        <title>Antimicrobial susceptibility testing and genomic analysis of Arcobacter skirrowii strains and one Arcobacter butzleri isolated from German poultry farms.</title>
        <authorList>
            <person name="Haenel I."/>
            <person name="Hotzel H."/>
            <person name="Tomaso H."/>
            <person name="Busch A."/>
        </authorList>
    </citation>
    <scope>NUCLEOTIDE SEQUENCE [LARGE SCALE GENOMIC DNA]</scope>
    <source>
        <strain evidence="4">v</strain>
    </source>
</reference>
<dbReference type="SUPFAM" id="SSF55681">
    <property type="entry name" value="Class II aaRS and biotin synthetases"/>
    <property type="match status" value="1"/>
</dbReference>
<dbReference type="PANTHER" id="PTHR12835">
    <property type="entry name" value="BIOTIN PROTEIN LIGASE"/>
    <property type="match status" value="1"/>
</dbReference>
<dbReference type="InterPro" id="IPR004143">
    <property type="entry name" value="BPL_LPL_catalytic"/>
</dbReference>
<dbReference type="GO" id="GO:0005737">
    <property type="term" value="C:cytoplasm"/>
    <property type="evidence" value="ECO:0007669"/>
    <property type="project" value="TreeGrafter"/>
</dbReference>
<sequence length="211" mass="24069">MKFIRLKTVNSTQLYLKDYVSKNGYKEPICVVADIQTNGIGSRGNSWQGAIGNLFFSFVLNKSDLPNDLPLQSASIYFTYILKELFAQQGSRVFLKWPNDFYIENKKIGGAITSTTKDLLFCGIGINLKEPNIDFGKLDIKIDIDELLNEYFENISKKIEWKQIFSLFKVEFRHSKKFQATIDGIKVSLENAILNGDGSIQINDKKVFSLR</sequence>
<evidence type="ECO:0000313" key="3">
    <source>
        <dbReference type="EMBL" id="PWE23168.1"/>
    </source>
</evidence>
<dbReference type="PANTHER" id="PTHR12835:SF5">
    <property type="entry name" value="BIOTIN--PROTEIN LIGASE"/>
    <property type="match status" value="1"/>
</dbReference>
<dbReference type="InterPro" id="IPR004408">
    <property type="entry name" value="Biotin_CoA_COase_ligase"/>
</dbReference>
<dbReference type="PROSITE" id="PS51733">
    <property type="entry name" value="BPL_LPL_CATALYTIC"/>
    <property type="match status" value="1"/>
</dbReference>
<dbReference type="STRING" id="28200.GCA_001572935_01480"/>
<feature type="domain" description="BPL/LPL catalytic" evidence="2">
    <location>
        <begin position="1"/>
        <end position="172"/>
    </location>
</feature>
<dbReference type="EMBL" id="QEYI01000001">
    <property type="protein sequence ID" value="PWE23168.1"/>
    <property type="molecule type" value="Genomic_DNA"/>
</dbReference>
<dbReference type="InterPro" id="IPR045864">
    <property type="entry name" value="aa-tRNA-synth_II/BPL/LPL"/>
</dbReference>
<dbReference type="RefSeq" id="WP_109065241.1">
    <property type="nucleotide sequence ID" value="NZ_JAUQUH010000006.1"/>
</dbReference>
<dbReference type="Pfam" id="PF03099">
    <property type="entry name" value="BPL_LplA_LipB"/>
    <property type="match status" value="1"/>
</dbReference>
<dbReference type="Gene3D" id="3.30.930.10">
    <property type="entry name" value="Bira Bifunctional Protein, Domain 2"/>
    <property type="match status" value="1"/>
</dbReference>
<comment type="caution">
    <text evidence="3">The sequence shown here is derived from an EMBL/GenBank/DDBJ whole genome shotgun (WGS) entry which is preliminary data.</text>
</comment>